<keyword evidence="6" id="KW-0735">Signal-anchor</keyword>
<evidence type="ECO:0000256" key="8">
    <source>
        <dbReference type="ARBA" id="ARBA00023136"/>
    </source>
</evidence>
<reference evidence="11 12" key="1">
    <citation type="submission" date="2019-07" db="EMBL/GenBank/DDBJ databases">
        <authorList>
            <person name="Friedrich A."/>
            <person name="Schacherer J."/>
        </authorList>
    </citation>
    <scope>NUCLEOTIDE SEQUENCE [LARGE SCALE GENOMIC DNA]</scope>
</reference>
<dbReference type="Proteomes" id="UP000478008">
    <property type="component" value="Unassembled WGS sequence"/>
</dbReference>
<evidence type="ECO:0000313" key="12">
    <source>
        <dbReference type="Proteomes" id="UP000478008"/>
    </source>
</evidence>
<evidence type="ECO:0000313" key="11">
    <source>
        <dbReference type="EMBL" id="VUG17915.1"/>
    </source>
</evidence>
<keyword evidence="7" id="KW-1133">Transmembrane helix</keyword>
<evidence type="ECO:0000256" key="2">
    <source>
        <dbReference type="ARBA" id="ARBA00009486"/>
    </source>
</evidence>
<dbReference type="EMBL" id="CABFWN010000002">
    <property type="protein sequence ID" value="VUG17915.1"/>
    <property type="molecule type" value="Genomic_DNA"/>
</dbReference>
<evidence type="ECO:0000256" key="5">
    <source>
        <dbReference type="ARBA" id="ARBA00022692"/>
    </source>
</evidence>
<comment type="subcellular location">
    <subcellularLocation>
        <location evidence="1">Membrane</location>
        <topology evidence="1">Single-pass type II membrane protein</topology>
    </subcellularLocation>
</comment>
<dbReference type="GO" id="GO:0016020">
    <property type="term" value="C:membrane"/>
    <property type="evidence" value="ECO:0007669"/>
    <property type="project" value="UniProtKB-SubCell"/>
</dbReference>
<dbReference type="GO" id="GO:0000030">
    <property type="term" value="F:mannosyltransferase activity"/>
    <property type="evidence" value="ECO:0007669"/>
    <property type="project" value="InterPro"/>
</dbReference>
<comment type="similarity">
    <text evidence="2">Belongs to the BMT family.</text>
</comment>
<keyword evidence="3" id="KW-0328">Glycosyltransferase</keyword>
<evidence type="ECO:0000256" key="4">
    <source>
        <dbReference type="ARBA" id="ARBA00022679"/>
    </source>
</evidence>
<protein>
    <submittedName>
        <fullName evidence="11">DEBR0S2_19196g1_1</fullName>
    </submittedName>
</protein>
<evidence type="ECO:0000256" key="7">
    <source>
        <dbReference type="ARBA" id="ARBA00022989"/>
    </source>
</evidence>
<evidence type="ECO:0000256" key="3">
    <source>
        <dbReference type="ARBA" id="ARBA00022676"/>
    </source>
</evidence>
<evidence type="ECO:0000256" key="10">
    <source>
        <dbReference type="ARBA" id="ARBA00023316"/>
    </source>
</evidence>
<keyword evidence="8" id="KW-0472">Membrane</keyword>
<keyword evidence="5" id="KW-0812">Transmembrane</keyword>
<dbReference type="InterPro" id="IPR021988">
    <property type="entry name" value="BMT1"/>
</dbReference>
<accession>A0A7D9CXB6</accession>
<gene>
    <name evidence="11" type="ORF">DEBR0S2_19196G</name>
</gene>
<keyword evidence="10" id="KW-0961">Cell wall biogenesis/degradation</keyword>
<keyword evidence="12" id="KW-1185">Reference proteome</keyword>
<name>A0A7D9CXB6_DEKBR</name>
<organism evidence="11 12">
    <name type="scientific">Dekkera bruxellensis</name>
    <name type="common">Brettanomyces custersii</name>
    <dbReference type="NCBI Taxonomy" id="5007"/>
    <lineage>
        <taxon>Eukaryota</taxon>
        <taxon>Fungi</taxon>
        <taxon>Dikarya</taxon>
        <taxon>Ascomycota</taxon>
        <taxon>Saccharomycotina</taxon>
        <taxon>Pichiomycetes</taxon>
        <taxon>Pichiales</taxon>
        <taxon>Pichiaceae</taxon>
        <taxon>Brettanomyces</taxon>
    </lineage>
</organism>
<evidence type="ECO:0000256" key="6">
    <source>
        <dbReference type="ARBA" id="ARBA00022968"/>
    </source>
</evidence>
<sequence>MRLMFPILGTNKLVIAILSLLIIYLVWPINRIEKEQKPARRAPTGDFVIDENAGLIDDVDESEEASIYDDLYEPIVKPVRGSYNPDTGNIEVPQVINPTMIDDALRRLSMRPLRKNADEQAEAAHFDFNGVRIEKYNKIKMTPLTHELAFTALTKGKDLGDSGVCKDLEYISQEKIVRSDPLAIGYGFRFQYLKDYLKKSGYAQKIAQVDLKHMKKSDWYMFSGSATWLPDVQCYIMASRLMYAPKLRGSPVVSLIWMQLFDKEWKELIGRRIRYLGVTDEEVDNVLRDVSLIGGKGKAVEHRLDKISIKFPTVLDIPFIVKNDGSPLGPEDPRIISKGTGTNDTEPIILFNMLASSKRRSMFAAFPLQKPAPSYDSGANILQFRHGGSSSLTIKAVEKNWMPFFENPSNPTEISFLYSIDPLVMFRCSLRNGKCEKVQDDVIGTGSYDGLHKHPDTIVLRGGTNLMPVPQDKIRKIINDDSKPLPHLWVGFLKTHAWNCGCGTSIYRPIMYILSKVGGVYRVDLMTESLDFDMDVLAFNGKDTKCGKDGPNVLTPNSIPFWDIKEKAHGLLGGKNSDIYNDFMGLTISEADRNVKLIFLRNVMNYIAGLYQNKHAQDSLTSPHTQYRKETRDVERCVLRESINYCKRYARSHS</sequence>
<evidence type="ECO:0000256" key="1">
    <source>
        <dbReference type="ARBA" id="ARBA00004606"/>
    </source>
</evidence>
<proteinExistence type="inferred from homology"/>
<keyword evidence="4" id="KW-0808">Transferase</keyword>
<dbReference type="AlphaFoldDB" id="A0A7D9CXB6"/>
<dbReference type="GO" id="GO:0071555">
    <property type="term" value="P:cell wall organization"/>
    <property type="evidence" value="ECO:0007669"/>
    <property type="project" value="UniProtKB-KW"/>
</dbReference>
<evidence type="ECO:0000256" key="9">
    <source>
        <dbReference type="ARBA" id="ARBA00023180"/>
    </source>
</evidence>
<keyword evidence="9" id="KW-0325">Glycoprotein</keyword>
<dbReference type="Pfam" id="PF12141">
    <property type="entry name" value="BMT"/>
    <property type="match status" value="1"/>
</dbReference>